<feature type="transmembrane region" description="Helical" evidence="1">
    <location>
        <begin position="14"/>
        <end position="34"/>
    </location>
</feature>
<name>A0A1B6DT38_9HEMI</name>
<protein>
    <submittedName>
        <fullName evidence="2">Uncharacterized protein</fullName>
    </submittedName>
</protein>
<keyword evidence="1" id="KW-0812">Transmembrane</keyword>
<feature type="transmembrane region" description="Helical" evidence="1">
    <location>
        <begin position="72"/>
        <end position="93"/>
    </location>
</feature>
<gene>
    <name evidence="2" type="ORF">g.44787</name>
</gene>
<reference evidence="2" key="1">
    <citation type="submission" date="2015-12" db="EMBL/GenBank/DDBJ databases">
        <title>De novo transcriptome assembly of four potential Pierce s Disease insect vectors from Arizona vineyards.</title>
        <authorList>
            <person name="Tassone E.E."/>
        </authorList>
    </citation>
    <scope>NUCLEOTIDE SEQUENCE</scope>
</reference>
<feature type="non-terminal residue" evidence="2">
    <location>
        <position position="141"/>
    </location>
</feature>
<evidence type="ECO:0000256" key="1">
    <source>
        <dbReference type="SAM" id="Phobius"/>
    </source>
</evidence>
<proteinExistence type="predicted"/>
<dbReference type="EMBL" id="GEDC01008467">
    <property type="protein sequence ID" value="JAS28831.1"/>
    <property type="molecule type" value="Transcribed_RNA"/>
</dbReference>
<dbReference type="AlphaFoldDB" id="A0A1B6DT38"/>
<feature type="non-terminal residue" evidence="2">
    <location>
        <position position="1"/>
    </location>
</feature>
<accession>A0A1B6DT38</accession>
<sequence>PPGLIFKLITPNKLFMMFYIVMYYIIINKIRLLIHSLCFSGLLAPQLQVENLVIKKIGTNCEVVKKTPPGLIFKLITPNKLFMMFYIVMYYIIINKIRLLIHSLCFSGLLAPQLQVENLVIKKIGTNCEVVKKTPPGLIFK</sequence>
<keyword evidence="1" id="KW-0472">Membrane</keyword>
<keyword evidence="1" id="KW-1133">Transmembrane helix</keyword>
<organism evidence="2">
    <name type="scientific">Clastoptera arizonana</name>
    <name type="common">Arizona spittle bug</name>
    <dbReference type="NCBI Taxonomy" id="38151"/>
    <lineage>
        <taxon>Eukaryota</taxon>
        <taxon>Metazoa</taxon>
        <taxon>Ecdysozoa</taxon>
        <taxon>Arthropoda</taxon>
        <taxon>Hexapoda</taxon>
        <taxon>Insecta</taxon>
        <taxon>Pterygota</taxon>
        <taxon>Neoptera</taxon>
        <taxon>Paraneoptera</taxon>
        <taxon>Hemiptera</taxon>
        <taxon>Auchenorrhyncha</taxon>
        <taxon>Cercopoidea</taxon>
        <taxon>Clastopteridae</taxon>
        <taxon>Clastoptera</taxon>
    </lineage>
</organism>
<evidence type="ECO:0000313" key="2">
    <source>
        <dbReference type="EMBL" id="JAS28831.1"/>
    </source>
</evidence>